<dbReference type="EMBL" id="JAASRO010000001">
    <property type="protein sequence ID" value="NIK54357.1"/>
    <property type="molecule type" value="Genomic_DNA"/>
</dbReference>
<dbReference type="AlphaFoldDB" id="A0A7X5V4D7"/>
<evidence type="ECO:0000313" key="4">
    <source>
        <dbReference type="Proteomes" id="UP000555407"/>
    </source>
</evidence>
<sequence length="260" mass="26528">MLLQNKNAIVYGAGGSIGRGVALEFAREGARVFLAGRTPDTLEKVAAEIAAAGGTADVAVLDAYDEQAVDRHVQVVAEQGGSLDVSLNLATRGDAQGTPLLDMTAEHFVRPVTNGLTTNFITARAAARVMVKQGSGVVLALNSGSAVGSPMMGGTGPADASIDTFIRNLAAEVGPHGVRVLGIWTSGVEDALTPAKLAAVNPNLQLDEVGLRGLQETLAGMRTLRRSPRVAQVAATAAFLVSDRAAAITGGFVDVSSGIS</sequence>
<dbReference type="SUPFAM" id="SSF51735">
    <property type="entry name" value="NAD(P)-binding Rossmann-fold domains"/>
    <property type="match status" value="1"/>
</dbReference>
<dbReference type="Gene3D" id="3.40.50.720">
    <property type="entry name" value="NAD(P)-binding Rossmann-like Domain"/>
    <property type="match status" value="1"/>
</dbReference>
<comment type="caution">
    <text evidence="3">The sequence shown here is derived from an EMBL/GenBank/DDBJ whole genome shotgun (WGS) entry which is preliminary data.</text>
</comment>
<name>A0A7X5V4D7_9ACTN</name>
<dbReference type="Pfam" id="PF13561">
    <property type="entry name" value="adh_short_C2"/>
    <property type="match status" value="1"/>
</dbReference>
<keyword evidence="4" id="KW-1185">Reference proteome</keyword>
<dbReference type="GO" id="GO:0016491">
    <property type="term" value="F:oxidoreductase activity"/>
    <property type="evidence" value="ECO:0007669"/>
    <property type="project" value="UniProtKB-KW"/>
</dbReference>
<keyword evidence="2" id="KW-0560">Oxidoreductase</keyword>
<dbReference type="RefSeq" id="WP_167203186.1">
    <property type="nucleotide sequence ID" value="NZ_JAASRO010000001.1"/>
</dbReference>
<dbReference type="PANTHER" id="PTHR43669:SF3">
    <property type="entry name" value="ALCOHOL DEHYDROGENASE, PUTATIVE (AFU_ORTHOLOGUE AFUA_3G03445)-RELATED"/>
    <property type="match status" value="1"/>
</dbReference>
<dbReference type="PANTHER" id="PTHR43669">
    <property type="entry name" value="5-KETO-D-GLUCONATE 5-REDUCTASE"/>
    <property type="match status" value="1"/>
</dbReference>
<evidence type="ECO:0000256" key="2">
    <source>
        <dbReference type="ARBA" id="ARBA00023002"/>
    </source>
</evidence>
<comment type="similarity">
    <text evidence="1">Belongs to the short-chain dehydrogenases/reductases (SDR) family.</text>
</comment>
<accession>A0A7X5V4D7</accession>
<dbReference type="InterPro" id="IPR002347">
    <property type="entry name" value="SDR_fam"/>
</dbReference>
<evidence type="ECO:0000256" key="1">
    <source>
        <dbReference type="ARBA" id="ARBA00006484"/>
    </source>
</evidence>
<gene>
    <name evidence="3" type="ORF">BJY22_000074</name>
</gene>
<protein>
    <submittedName>
        <fullName evidence="3">NAD(P)-dependent dehydrogenase (Short-subunit alcohol dehydrogenase family)</fullName>
    </submittedName>
</protein>
<evidence type="ECO:0000313" key="3">
    <source>
        <dbReference type="EMBL" id="NIK54357.1"/>
    </source>
</evidence>
<dbReference type="PRINTS" id="PR00081">
    <property type="entry name" value="GDHRDH"/>
</dbReference>
<proteinExistence type="inferred from homology"/>
<dbReference type="InterPro" id="IPR036291">
    <property type="entry name" value="NAD(P)-bd_dom_sf"/>
</dbReference>
<reference evidence="3 4" key="1">
    <citation type="submission" date="2020-03" db="EMBL/GenBank/DDBJ databases">
        <title>Sequencing the genomes of 1000 actinobacteria strains.</title>
        <authorList>
            <person name="Klenk H.-P."/>
        </authorList>
    </citation>
    <scope>NUCLEOTIDE SEQUENCE [LARGE SCALE GENOMIC DNA]</scope>
    <source>
        <strain evidence="3 4">DSM 45490</strain>
    </source>
</reference>
<organism evidence="3 4">
    <name type="scientific">Kribbella shirazensis</name>
    <dbReference type="NCBI Taxonomy" id="1105143"/>
    <lineage>
        <taxon>Bacteria</taxon>
        <taxon>Bacillati</taxon>
        <taxon>Actinomycetota</taxon>
        <taxon>Actinomycetes</taxon>
        <taxon>Propionibacteriales</taxon>
        <taxon>Kribbellaceae</taxon>
        <taxon>Kribbella</taxon>
    </lineage>
</organism>
<dbReference type="Proteomes" id="UP000555407">
    <property type="component" value="Unassembled WGS sequence"/>
</dbReference>
<dbReference type="CDD" id="cd05233">
    <property type="entry name" value="SDR_c"/>
    <property type="match status" value="1"/>
</dbReference>